<dbReference type="GO" id="GO:0031293">
    <property type="term" value="P:membrane protein intracellular domain proteolysis"/>
    <property type="evidence" value="ECO:0007669"/>
    <property type="project" value="TreeGrafter"/>
</dbReference>
<evidence type="ECO:0000256" key="3">
    <source>
        <dbReference type="SAM" id="Phobius"/>
    </source>
</evidence>
<dbReference type="GO" id="GO:0016020">
    <property type="term" value="C:membrane"/>
    <property type="evidence" value="ECO:0007669"/>
    <property type="project" value="InterPro"/>
</dbReference>
<feature type="domain" description="CzcB-like barrel-sandwich hybrid" evidence="4">
    <location>
        <begin position="470"/>
        <end position="591"/>
    </location>
</feature>
<evidence type="ECO:0000259" key="4">
    <source>
        <dbReference type="Pfam" id="PF25973"/>
    </source>
</evidence>
<dbReference type="RefSeq" id="WP_145170053.1">
    <property type="nucleotide sequence ID" value="NZ_CP036525.1"/>
</dbReference>
<feature type="transmembrane region" description="Helical" evidence="3">
    <location>
        <begin position="292"/>
        <end position="312"/>
    </location>
</feature>
<protein>
    <submittedName>
        <fullName evidence="5">Peptidase family M50</fullName>
    </submittedName>
</protein>
<dbReference type="Proteomes" id="UP000318538">
    <property type="component" value="Chromosome"/>
</dbReference>
<dbReference type="PANTHER" id="PTHR13325:SF3">
    <property type="entry name" value="MEMBRANE-BOUND TRANSCRIPTION FACTOR SITE-2 PROTEASE"/>
    <property type="match status" value="1"/>
</dbReference>
<sequence>MSFSKPGEFHTQSAPQDATSGDDDAPQELPAHFPLRDDLQFHHRNDGSGRVVLEDPAAGKFFRIGPNEYAFIRFLLETQSAAKALHRCQDAAPDNCLTTDHATQLCKWLAGNGLTQSAPQPQAPSGIAGSPVLRAVSAVFFWKLPLVDPDRYLAKLVGTAGWLFSARAMVVGLLVFAAALVAMTGHWDPFFDSYTNLFSASRWIWLGIAWCVLKAVHETAHGATCKRYGGDVHEAGLAMILLMPIAYVDVTSSWRFDSRWKRFHVTMAGIAAELFLAGVALFVWYWSTSLPVQQIAAEVVLLASVSSLLFNLNPLLKFDGYFALADATGVDNLYTYGQKYARYFGGRYLLGLNATAPQLPSRHAVWIKWYGCSAAAYRVVTVSGLLAGAAMLFEGAGIVVAIGGLGSFVVMPLIGLWKHLANLYQNGTLNPVRLITRVTLLVSACSIGLWVTPADWSWTAPAIVQYDPPAVVRTRSAGFVDHVHIQNGDSVQRGDALVTLRNDELTLRLMDLQKQVAQVENEILAAQWRGNSSEMGDAVTRRDGLAKQVIEQQEQVSSLTLRATTDGKVVSRILAVIEGTYVEEGEEIAVIGREDSKRLKVSISQQDARQANLWRDQPLRIVVAGHPSWNARIERLETRAALTPPDPSLLAMNGGSLTSVHAADGEFELCEPRVNAYLPLDPQRSRALRTGQRASVVIHSNHQTLGQRLTAAIGNAMFQLKF</sequence>
<dbReference type="EMBL" id="CP036525">
    <property type="protein sequence ID" value="QDT04442.1"/>
    <property type="molecule type" value="Genomic_DNA"/>
</dbReference>
<feature type="transmembrane region" description="Helical" evidence="3">
    <location>
        <begin position="398"/>
        <end position="417"/>
    </location>
</feature>
<dbReference type="GO" id="GO:0004222">
    <property type="term" value="F:metalloendopeptidase activity"/>
    <property type="evidence" value="ECO:0007669"/>
    <property type="project" value="InterPro"/>
</dbReference>
<dbReference type="Gene3D" id="2.40.50.100">
    <property type="match status" value="1"/>
</dbReference>
<accession>A0A517NBD1</accession>
<dbReference type="OrthoDB" id="9759690at2"/>
<dbReference type="Pfam" id="PF25973">
    <property type="entry name" value="BSH_CzcB"/>
    <property type="match status" value="1"/>
</dbReference>
<gene>
    <name evidence="5" type="ORF">K227x_28330</name>
</gene>
<keyword evidence="3" id="KW-0472">Membrane</keyword>
<evidence type="ECO:0000313" key="6">
    <source>
        <dbReference type="Proteomes" id="UP000318538"/>
    </source>
</evidence>
<name>A0A517NBD1_9BACT</name>
<feature type="transmembrane region" description="Helical" evidence="3">
    <location>
        <begin position="438"/>
        <end position="458"/>
    </location>
</feature>
<reference evidence="5 6" key="1">
    <citation type="submission" date="2019-02" db="EMBL/GenBank/DDBJ databases">
        <title>Deep-cultivation of Planctomycetes and their phenomic and genomic characterization uncovers novel biology.</title>
        <authorList>
            <person name="Wiegand S."/>
            <person name="Jogler M."/>
            <person name="Boedeker C."/>
            <person name="Pinto D."/>
            <person name="Vollmers J."/>
            <person name="Rivas-Marin E."/>
            <person name="Kohn T."/>
            <person name="Peeters S.H."/>
            <person name="Heuer A."/>
            <person name="Rast P."/>
            <person name="Oberbeckmann S."/>
            <person name="Bunk B."/>
            <person name="Jeske O."/>
            <person name="Meyerdierks A."/>
            <person name="Storesund J.E."/>
            <person name="Kallscheuer N."/>
            <person name="Luecker S."/>
            <person name="Lage O.M."/>
            <person name="Pohl T."/>
            <person name="Merkel B.J."/>
            <person name="Hornburger P."/>
            <person name="Mueller R.-W."/>
            <person name="Bruemmer F."/>
            <person name="Labrenz M."/>
            <person name="Spormann A.M."/>
            <person name="Op den Camp H."/>
            <person name="Overmann J."/>
            <person name="Amann R."/>
            <person name="Jetten M.S.M."/>
            <person name="Mascher T."/>
            <person name="Medema M.H."/>
            <person name="Devos D.P."/>
            <person name="Kaster A.-K."/>
            <person name="Ovreas L."/>
            <person name="Rohde M."/>
            <person name="Galperin M.Y."/>
            <person name="Jogler C."/>
        </authorList>
    </citation>
    <scope>NUCLEOTIDE SEQUENCE [LARGE SCALE GENOMIC DNA]</scope>
    <source>
        <strain evidence="5 6">K22_7</strain>
    </source>
</reference>
<keyword evidence="1" id="KW-0175">Coiled coil</keyword>
<dbReference type="PANTHER" id="PTHR13325">
    <property type="entry name" value="PROTEASE M50 MEMBRANE-BOUND TRANSCRIPTION FACTOR SITE 2 PROTEASE"/>
    <property type="match status" value="1"/>
</dbReference>
<evidence type="ECO:0000313" key="5">
    <source>
        <dbReference type="EMBL" id="QDT04442.1"/>
    </source>
</evidence>
<feature type="coiled-coil region" evidence="1">
    <location>
        <begin position="502"/>
        <end position="529"/>
    </location>
</feature>
<keyword evidence="3" id="KW-1133">Transmembrane helix</keyword>
<dbReference type="GO" id="GO:0005737">
    <property type="term" value="C:cytoplasm"/>
    <property type="evidence" value="ECO:0007669"/>
    <property type="project" value="TreeGrafter"/>
</dbReference>
<feature type="region of interest" description="Disordered" evidence="2">
    <location>
        <begin position="1"/>
        <end position="40"/>
    </location>
</feature>
<organism evidence="5 6">
    <name type="scientific">Rubripirellula lacrimiformis</name>
    <dbReference type="NCBI Taxonomy" id="1930273"/>
    <lineage>
        <taxon>Bacteria</taxon>
        <taxon>Pseudomonadati</taxon>
        <taxon>Planctomycetota</taxon>
        <taxon>Planctomycetia</taxon>
        <taxon>Pirellulales</taxon>
        <taxon>Pirellulaceae</taxon>
        <taxon>Rubripirellula</taxon>
    </lineage>
</organism>
<dbReference type="InterPro" id="IPR058647">
    <property type="entry name" value="BSH_CzcB-like"/>
</dbReference>
<keyword evidence="6" id="KW-1185">Reference proteome</keyword>
<feature type="transmembrane region" description="Helical" evidence="3">
    <location>
        <begin position="369"/>
        <end position="392"/>
    </location>
</feature>
<feature type="transmembrane region" description="Helical" evidence="3">
    <location>
        <begin position="161"/>
        <end position="183"/>
    </location>
</feature>
<feature type="transmembrane region" description="Helical" evidence="3">
    <location>
        <begin position="263"/>
        <end position="286"/>
    </location>
</feature>
<proteinExistence type="predicted"/>
<dbReference type="KEGG" id="rlc:K227x_28330"/>
<dbReference type="InterPro" id="IPR001193">
    <property type="entry name" value="MBTPS2"/>
</dbReference>
<evidence type="ECO:0000256" key="1">
    <source>
        <dbReference type="SAM" id="Coils"/>
    </source>
</evidence>
<dbReference type="AlphaFoldDB" id="A0A517NBD1"/>
<keyword evidence="3" id="KW-0812">Transmembrane</keyword>
<dbReference type="CDD" id="cd05709">
    <property type="entry name" value="S2P-M50"/>
    <property type="match status" value="1"/>
</dbReference>
<feature type="compositionally biased region" description="Polar residues" evidence="2">
    <location>
        <begin position="10"/>
        <end position="19"/>
    </location>
</feature>
<evidence type="ECO:0000256" key="2">
    <source>
        <dbReference type="SAM" id="MobiDB-lite"/>
    </source>
</evidence>